<feature type="region of interest" description="Disordered" evidence="1">
    <location>
        <begin position="38"/>
        <end position="95"/>
    </location>
</feature>
<dbReference type="EMBL" id="ASHM01008519">
    <property type="protein sequence ID" value="PNY16438.1"/>
    <property type="molecule type" value="Genomic_DNA"/>
</dbReference>
<dbReference type="Proteomes" id="UP000236291">
    <property type="component" value="Unassembled WGS sequence"/>
</dbReference>
<name>A0A2K3PMD4_TRIPR</name>
<reference evidence="2 3" key="2">
    <citation type="journal article" date="2017" name="Front. Plant Sci.">
        <title>Gene Classification and Mining of Molecular Markers Useful in Red Clover (Trifolium pratense) Breeding.</title>
        <authorList>
            <person name="Istvanek J."/>
            <person name="Dluhosova J."/>
            <person name="Dluhos P."/>
            <person name="Patkova L."/>
            <person name="Nedelnik J."/>
            <person name="Repkova J."/>
        </authorList>
    </citation>
    <scope>NUCLEOTIDE SEQUENCE [LARGE SCALE GENOMIC DNA]</scope>
    <source>
        <strain evidence="3">cv. Tatra</strain>
        <tissue evidence="2">Young leaves</tissue>
    </source>
</reference>
<protein>
    <submittedName>
        <fullName evidence="2">MORC family CW-type zinc finger protein 3-like</fullName>
    </submittedName>
</protein>
<dbReference type="ExpressionAtlas" id="A0A2K3PMD4">
    <property type="expression patterns" value="baseline"/>
</dbReference>
<accession>A0A2K3PMD4</accession>
<gene>
    <name evidence="2" type="ORF">L195_g013158</name>
</gene>
<dbReference type="AlphaFoldDB" id="A0A2K3PMD4"/>
<comment type="caution">
    <text evidence="2">The sequence shown here is derived from an EMBL/GenBank/DDBJ whole genome shotgun (WGS) entry which is preliminary data.</text>
</comment>
<evidence type="ECO:0000313" key="3">
    <source>
        <dbReference type="Proteomes" id="UP000236291"/>
    </source>
</evidence>
<feature type="compositionally biased region" description="Basic and acidic residues" evidence="1">
    <location>
        <begin position="58"/>
        <end position="72"/>
    </location>
</feature>
<proteinExistence type="predicted"/>
<organism evidence="2 3">
    <name type="scientific">Trifolium pratense</name>
    <name type="common">Red clover</name>
    <dbReference type="NCBI Taxonomy" id="57577"/>
    <lineage>
        <taxon>Eukaryota</taxon>
        <taxon>Viridiplantae</taxon>
        <taxon>Streptophyta</taxon>
        <taxon>Embryophyta</taxon>
        <taxon>Tracheophyta</taxon>
        <taxon>Spermatophyta</taxon>
        <taxon>Magnoliopsida</taxon>
        <taxon>eudicotyledons</taxon>
        <taxon>Gunneridae</taxon>
        <taxon>Pentapetalae</taxon>
        <taxon>rosids</taxon>
        <taxon>fabids</taxon>
        <taxon>Fabales</taxon>
        <taxon>Fabaceae</taxon>
        <taxon>Papilionoideae</taxon>
        <taxon>50 kb inversion clade</taxon>
        <taxon>NPAAA clade</taxon>
        <taxon>Hologalegina</taxon>
        <taxon>IRL clade</taxon>
        <taxon>Trifolieae</taxon>
        <taxon>Trifolium</taxon>
    </lineage>
</organism>
<sequence length="95" mass="10629">MKANSPWFCYMEPCKGQCADPEQKQKPGVVTISTKRSGYDHTLKDSPSLKIETGTDASRTDNKLVNSEEVKSVLKRLKRGLPNPKSPSLPKQIKR</sequence>
<evidence type="ECO:0000313" key="2">
    <source>
        <dbReference type="EMBL" id="PNY16438.1"/>
    </source>
</evidence>
<evidence type="ECO:0000256" key="1">
    <source>
        <dbReference type="SAM" id="MobiDB-lite"/>
    </source>
</evidence>
<reference evidence="2 3" key="1">
    <citation type="journal article" date="2014" name="Am. J. Bot.">
        <title>Genome assembly and annotation for red clover (Trifolium pratense; Fabaceae).</title>
        <authorList>
            <person name="Istvanek J."/>
            <person name="Jaros M."/>
            <person name="Krenek A."/>
            <person name="Repkova J."/>
        </authorList>
    </citation>
    <scope>NUCLEOTIDE SEQUENCE [LARGE SCALE GENOMIC DNA]</scope>
    <source>
        <strain evidence="3">cv. Tatra</strain>
        <tissue evidence="2">Young leaves</tissue>
    </source>
</reference>